<evidence type="ECO:0000313" key="15">
    <source>
        <dbReference type="RefSeq" id="XP_032826546.1"/>
    </source>
</evidence>
<dbReference type="GeneID" id="116951857"/>
<sequence length="331" mass="37639">MMEKMEKGDNVEDLQGDSSCCPKQPRSVSGEQGLTQLAEGSFKHLRMASQTVLEELMKRGRSKCPKCQASRMFYCYTCFSLLEGISEERVPRVKLPLKVDIIKHSCETDGKSTAVHACILAPDDVTMYTYPCFPEYDKNEKVLLVFPGPDSVTLDDLEKEMTEDDKKDRGEKPRNYVTPRVDSQSSDPSPQAVKKMKLAGDKGEHCTPVPSLPPKAPAGSEKRYPEGPFHRVVFIDSTWNQTNKMSMDERLKALQCVKLQAWESQFWRHQKGTPRTFLSTVEAIYYFFVEYHGLLQEGPYSGQYDNLLFFFTFMHGLVNNAKAHKHALLQA</sequence>
<feature type="compositionally biased region" description="Basic and acidic residues" evidence="12">
    <location>
        <begin position="1"/>
        <end position="10"/>
    </location>
</feature>
<evidence type="ECO:0000256" key="3">
    <source>
        <dbReference type="ARBA" id="ARBA00022679"/>
    </source>
</evidence>
<evidence type="ECO:0000256" key="2">
    <source>
        <dbReference type="ARBA" id="ARBA00012386"/>
    </source>
</evidence>
<evidence type="ECO:0000256" key="6">
    <source>
        <dbReference type="ARBA" id="ARBA00023242"/>
    </source>
</evidence>
<dbReference type="RefSeq" id="XP_032826547.1">
    <property type="nucleotide sequence ID" value="XM_032970656.1"/>
</dbReference>
<protein>
    <recommendedName>
        <fullName evidence="9">tRNA-uridine aminocarboxypropyltransferase 1</fullName>
        <ecNumber evidence="2">2.5.1.25</ecNumber>
    </recommendedName>
    <alternativeName>
        <fullName evidence="10">DTW domain-containing protein 1</fullName>
    </alternativeName>
</protein>
<gene>
    <name evidence="15 16" type="primary">DTWD1</name>
</gene>
<evidence type="ECO:0000256" key="11">
    <source>
        <dbReference type="ARBA" id="ARBA00048718"/>
    </source>
</evidence>
<dbReference type="Pfam" id="PF03942">
    <property type="entry name" value="DTW"/>
    <property type="match status" value="1"/>
</dbReference>
<evidence type="ECO:0000313" key="16">
    <source>
        <dbReference type="RefSeq" id="XP_032826547.1"/>
    </source>
</evidence>
<keyword evidence="3" id="KW-0808">Transferase</keyword>
<evidence type="ECO:0000256" key="5">
    <source>
        <dbReference type="ARBA" id="ARBA00022694"/>
    </source>
</evidence>
<evidence type="ECO:0000313" key="14">
    <source>
        <dbReference type="Proteomes" id="UP001318040"/>
    </source>
</evidence>
<dbReference type="InterPro" id="IPR051521">
    <property type="entry name" value="tRNA_Mod/Golgi_Maint"/>
</dbReference>
<dbReference type="GO" id="GO:0016432">
    <property type="term" value="F:tRNA-uridine aminocarboxypropyltransferase activity"/>
    <property type="evidence" value="ECO:0007669"/>
    <property type="project" value="UniProtKB-EC"/>
</dbReference>
<feature type="region of interest" description="Disordered" evidence="12">
    <location>
        <begin position="1"/>
        <end position="30"/>
    </location>
</feature>
<dbReference type="GO" id="GO:0006400">
    <property type="term" value="P:tRNA modification"/>
    <property type="evidence" value="ECO:0007669"/>
    <property type="project" value="TreeGrafter"/>
</dbReference>
<feature type="domain" description="DTW" evidence="13">
    <location>
        <begin position="71"/>
        <end position="323"/>
    </location>
</feature>
<dbReference type="AlphaFoldDB" id="A0AAJ7U1H8"/>
<dbReference type="CTD" id="56986"/>
<comment type="catalytic activity">
    <reaction evidence="11">
        <text>a uridine in tRNA + S-adenosyl-L-methionine = a 3-[(3S)-3-amino-3-carboxypropyl]uridine in tRNA + S-methyl-5'-thioadenosine + H(+)</text>
        <dbReference type="Rhea" id="RHEA:62432"/>
        <dbReference type="Rhea" id="RHEA-COMP:13339"/>
        <dbReference type="Rhea" id="RHEA-COMP:16092"/>
        <dbReference type="ChEBI" id="CHEBI:15378"/>
        <dbReference type="ChEBI" id="CHEBI:17509"/>
        <dbReference type="ChEBI" id="CHEBI:59789"/>
        <dbReference type="ChEBI" id="CHEBI:65315"/>
        <dbReference type="ChEBI" id="CHEBI:82930"/>
        <dbReference type="EC" id="2.5.1.25"/>
    </reaction>
</comment>
<reference evidence="15 16" key="1">
    <citation type="submission" date="2025-04" db="UniProtKB">
        <authorList>
            <consortium name="RefSeq"/>
        </authorList>
    </citation>
    <scope>IDENTIFICATION</scope>
    <source>
        <tissue evidence="15 16">Sperm</tissue>
    </source>
</reference>
<dbReference type="PANTHER" id="PTHR15627">
    <property type="entry name" value="NATURAL KILLER CELL-SPECIFIC ANTIGEN KLIP1"/>
    <property type="match status" value="1"/>
</dbReference>
<keyword evidence="4" id="KW-0949">S-adenosyl-L-methionine</keyword>
<comment type="similarity">
    <text evidence="8">Belongs to the TDD superfamily. DTWD1 family.</text>
</comment>
<dbReference type="Proteomes" id="UP001318040">
    <property type="component" value="Chromosome 44"/>
</dbReference>
<evidence type="ECO:0000256" key="7">
    <source>
        <dbReference type="ARBA" id="ARBA00037050"/>
    </source>
</evidence>
<dbReference type="PANTHER" id="PTHR15627:SF8">
    <property type="entry name" value="TRNA-URIDINE AMINOCARBOXYPROPYLTRANSFERASE 1"/>
    <property type="match status" value="1"/>
</dbReference>
<keyword evidence="14" id="KW-1185">Reference proteome</keyword>
<evidence type="ECO:0000256" key="8">
    <source>
        <dbReference type="ARBA" id="ARBA00038290"/>
    </source>
</evidence>
<dbReference type="SMART" id="SM01144">
    <property type="entry name" value="DTW"/>
    <property type="match status" value="1"/>
</dbReference>
<comment type="function">
    <text evidence="7">Catalyzes the formation of 3-(3-amino-3-carboxypropyl)uridine (acp3U) at position 20 in the D-loop of several cytoplasmic tRNAs (acp3U(20)).</text>
</comment>
<evidence type="ECO:0000256" key="1">
    <source>
        <dbReference type="ARBA" id="ARBA00004123"/>
    </source>
</evidence>
<accession>A0AAJ7U1H8</accession>
<name>A0AAJ7U1H8_PETMA</name>
<evidence type="ECO:0000256" key="12">
    <source>
        <dbReference type="SAM" id="MobiDB-lite"/>
    </source>
</evidence>
<evidence type="ECO:0000256" key="9">
    <source>
        <dbReference type="ARBA" id="ARBA00039242"/>
    </source>
</evidence>
<organism evidence="14 16">
    <name type="scientific">Petromyzon marinus</name>
    <name type="common">Sea lamprey</name>
    <dbReference type="NCBI Taxonomy" id="7757"/>
    <lineage>
        <taxon>Eukaryota</taxon>
        <taxon>Metazoa</taxon>
        <taxon>Chordata</taxon>
        <taxon>Craniata</taxon>
        <taxon>Vertebrata</taxon>
        <taxon>Cyclostomata</taxon>
        <taxon>Hyperoartia</taxon>
        <taxon>Petromyzontiformes</taxon>
        <taxon>Petromyzontidae</taxon>
        <taxon>Petromyzon</taxon>
    </lineage>
</organism>
<evidence type="ECO:0000256" key="10">
    <source>
        <dbReference type="ARBA" id="ARBA00042508"/>
    </source>
</evidence>
<dbReference type="RefSeq" id="XP_032826546.1">
    <property type="nucleotide sequence ID" value="XM_032970655.1"/>
</dbReference>
<keyword evidence="5" id="KW-0819">tRNA processing</keyword>
<evidence type="ECO:0000256" key="4">
    <source>
        <dbReference type="ARBA" id="ARBA00022691"/>
    </source>
</evidence>
<dbReference type="EC" id="2.5.1.25" evidence="2"/>
<dbReference type="GO" id="GO:0005634">
    <property type="term" value="C:nucleus"/>
    <property type="evidence" value="ECO:0007669"/>
    <property type="project" value="UniProtKB-SubCell"/>
</dbReference>
<dbReference type="InterPro" id="IPR005636">
    <property type="entry name" value="DTW"/>
</dbReference>
<dbReference type="KEGG" id="pmrn:116951857"/>
<feature type="compositionally biased region" description="Basic and acidic residues" evidence="12">
    <location>
        <begin position="164"/>
        <end position="174"/>
    </location>
</feature>
<feature type="region of interest" description="Disordered" evidence="12">
    <location>
        <begin position="155"/>
        <end position="222"/>
    </location>
</feature>
<keyword evidence="6" id="KW-0539">Nucleus</keyword>
<evidence type="ECO:0000259" key="13">
    <source>
        <dbReference type="SMART" id="SM01144"/>
    </source>
</evidence>
<proteinExistence type="inferred from homology"/>
<comment type="subcellular location">
    <subcellularLocation>
        <location evidence="1">Nucleus</location>
    </subcellularLocation>
</comment>